<comment type="caution">
    <text evidence="1">The sequence shown here is derived from an EMBL/GenBank/DDBJ whole genome shotgun (WGS) entry which is preliminary data.</text>
</comment>
<name>A0A1R3G574_9ROSI</name>
<dbReference type="EMBL" id="AWUE01023621">
    <property type="protein sequence ID" value="OMO53206.1"/>
    <property type="molecule type" value="Genomic_DNA"/>
</dbReference>
<gene>
    <name evidence="1" type="ORF">COLO4_36811</name>
</gene>
<reference evidence="2" key="1">
    <citation type="submission" date="2013-09" db="EMBL/GenBank/DDBJ databases">
        <title>Corchorus olitorius genome sequencing.</title>
        <authorList>
            <person name="Alam M."/>
            <person name="Haque M.S."/>
            <person name="Islam M.S."/>
            <person name="Emdad E.M."/>
            <person name="Islam M.M."/>
            <person name="Ahmed B."/>
            <person name="Halim A."/>
            <person name="Hossen Q.M.M."/>
            <person name="Hossain M.Z."/>
            <person name="Ahmed R."/>
            <person name="Khan M.M."/>
            <person name="Islam R."/>
            <person name="Rashid M.M."/>
            <person name="Khan S.A."/>
            <person name="Rahman M.S."/>
            <person name="Alam M."/>
            <person name="Yahiya A.S."/>
            <person name="Khan M.S."/>
            <person name="Azam M.S."/>
            <person name="Haque T."/>
            <person name="Lashkar M.Z.H."/>
            <person name="Akhand A.I."/>
            <person name="Morshed G."/>
            <person name="Roy S."/>
            <person name="Uddin K.S."/>
            <person name="Rabeya T."/>
            <person name="Hossain A.S."/>
            <person name="Chowdhury A."/>
            <person name="Snigdha A.R."/>
            <person name="Mortoza M.S."/>
            <person name="Matin S.A."/>
            <person name="Hoque S.M.E."/>
            <person name="Islam M.K."/>
            <person name="Roy D.K."/>
            <person name="Haider R."/>
            <person name="Moosa M.M."/>
            <person name="Elias S.M."/>
            <person name="Hasan A.M."/>
            <person name="Jahan S."/>
            <person name="Shafiuddin M."/>
            <person name="Mahmood N."/>
            <person name="Shommy N.S."/>
        </authorList>
    </citation>
    <scope>NUCLEOTIDE SEQUENCE [LARGE SCALE GENOMIC DNA]</scope>
    <source>
        <strain evidence="2">cv. O-4</strain>
    </source>
</reference>
<dbReference type="OrthoDB" id="2014278at2759"/>
<proteinExistence type="predicted"/>
<dbReference type="InterPro" id="IPR007750">
    <property type="entry name" value="DUF674"/>
</dbReference>
<sequence>MAAPSVTLKLLIDTENNKVLFAEAGKGFVDFLVNMILLPVGTFLRQFDEKEDMGGSLRSLYESINKLDNNYVLQTSKISHPISHRC</sequence>
<accession>A0A1R3G574</accession>
<evidence type="ECO:0000313" key="1">
    <source>
        <dbReference type="EMBL" id="OMO53206.1"/>
    </source>
</evidence>
<dbReference type="STRING" id="93759.A0A1R3G574"/>
<dbReference type="PANTHER" id="PTHR33103:SF19">
    <property type="entry name" value="OS09G0544700 PROTEIN"/>
    <property type="match status" value="1"/>
</dbReference>
<organism evidence="1 2">
    <name type="scientific">Corchorus olitorius</name>
    <dbReference type="NCBI Taxonomy" id="93759"/>
    <lineage>
        <taxon>Eukaryota</taxon>
        <taxon>Viridiplantae</taxon>
        <taxon>Streptophyta</taxon>
        <taxon>Embryophyta</taxon>
        <taxon>Tracheophyta</taxon>
        <taxon>Spermatophyta</taxon>
        <taxon>Magnoliopsida</taxon>
        <taxon>eudicotyledons</taxon>
        <taxon>Gunneridae</taxon>
        <taxon>Pentapetalae</taxon>
        <taxon>rosids</taxon>
        <taxon>malvids</taxon>
        <taxon>Malvales</taxon>
        <taxon>Malvaceae</taxon>
        <taxon>Grewioideae</taxon>
        <taxon>Apeibeae</taxon>
        <taxon>Corchorus</taxon>
    </lineage>
</organism>
<protein>
    <submittedName>
        <fullName evidence="1">Uncharacterized protein</fullName>
    </submittedName>
</protein>
<evidence type="ECO:0000313" key="2">
    <source>
        <dbReference type="Proteomes" id="UP000187203"/>
    </source>
</evidence>
<dbReference type="Pfam" id="PF05056">
    <property type="entry name" value="DUF674"/>
    <property type="match status" value="1"/>
</dbReference>
<keyword evidence="2" id="KW-1185">Reference proteome</keyword>
<dbReference type="PANTHER" id="PTHR33103">
    <property type="entry name" value="OS01G0153900 PROTEIN"/>
    <property type="match status" value="1"/>
</dbReference>
<dbReference type="AlphaFoldDB" id="A0A1R3G574"/>
<dbReference type="Proteomes" id="UP000187203">
    <property type="component" value="Unassembled WGS sequence"/>
</dbReference>